<evidence type="ECO:0000313" key="1">
    <source>
        <dbReference type="EMBL" id="KAL2557550.1"/>
    </source>
</evidence>
<protein>
    <submittedName>
        <fullName evidence="1">Uncharacterized protein</fullName>
    </submittedName>
</protein>
<proteinExistence type="predicted"/>
<organism evidence="1 2">
    <name type="scientific">Forsythia ovata</name>
    <dbReference type="NCBI Taxonomy" id="205694"/>
    <lineage>
        <taxon>Eukaryota</taxon>
        <taxon>Viridiplantae</taxon>
        <taxon>Streptophyta</taxon>
        <taxon>Embryophyta</taxon>
        <taxon>Tracheophyta</taxon>
        <taxon>Spermatophyta</taxon>
        <taxon>Magnoliopsida</taxon>
        <taxon>eudicotyledons</taxon>
        <taxon>Gunneridae</taxon>
        <taxon>Pentapetalae</taxon>
        <taxon>asterids</taxon>
        <taxon>lamiids</taxon>
        <taxon>Lamiales</taxon>
        <taxon>Oleaceae</taxon>
        <taxon>Forsythieae</taxon>
        <taxon>Forsythia</taxon>
    </lineage>
</organism>
<comment type="caution">
    <text evidence="1">The sequence shown here is derived from an EMBL/GenBank/DDBJ whole genome shotgun (WGS) entry which is preliminary data.</text>
</comment>
<reference evidence="2" key="1">
    <citation type="submission" date="2024-07" db="EMBL/GenBank/DDBJ databases">
        <title>Two chromosome-level genome assemblies of Korean endemic species Abeliophyllum distichum and Forsythia ovata (Oleaceae).</title>
        <authorList>
            <person name="Jang H."/>
        </authorList>
    </citation>
    <scope>NUCLEOTIDE SEQUENCE [LARGE SCALE GENOMIC DNA]</scope>
</reference>
<dbReference type="EMBL" id="JBFOLJ010000001">
    <property type="protein sequence ID" value="KAL2557550.1"/>
    <property type="molecule type" value="Genomic_DNA"/>
</dbReference>
<gene>
    <name evidence="1" type="ORF">Fot_02289</name>
</gene>
<name>A0ABD1X6G5_9LAMI</name>
<accession>A0ABD1X6G5</accession>
<dbReference type="Proteomes" id="UP001604277">
    <property type="component" value="Unassembled WGS sequence"/>
</dbReference>
<dbReference type="AlphaFoldDB" id="A0ABD1X6G5"/>
<keyword evidence="2" id="KW-1185">Reference proteome</keyword>
<evidence type="ECO:0000313" key="2">
    <source>
        <dbReference type="Proteomes" id="UP001604277"/>
    </source>
</evidence>
<sequence>MVDSGDSDLEGIGGNAPEKILVMAEPVRAICSISKLAFNANYFKILRKKRLEQLYGVINLSDSDSEAEMIHLMMAKLIAKEATDLQKQREESLTQQKVKESSWPF</sequence>